<keyword evidence="2" id="KW-1133">Transmembrane helix</keyword>
<proteinExistence type="predicted"/>
<keyword evidence="4" id="KW-1185">Reference proteome</keyword>
<evidence type="ECO:0000256" key="2">
    <source>
        <dbReference type="SAM" id="Phobius"/>
    </source>
</evidence>
<name>A0AAV2EY32_9ROSI</name>
<reference evidence="3 4" key="1">
    <citation type="submission" date="2024-04" db="EMBL/GenBank/DDBJ databases">
        <authorList>
            <person name="Fracassetti M."/>
        </authorList>
    </citation>
    <scope>NUCLEOTIDE SEQUENCE [LARGE SCALE GENOMIC DNA]</scope>
</reference>
<evidence type="ECO:0000313" key="3">
    <source>
        <dbReference type="EMBL" id="CAL1390370.1"/>
    </source>
</evidence>
<protein>
    <submittedName>
        <fullName evidence="3">Uncharacterized protein</fullName>
    </submittedName>
</protein>
<keyword evidence="2" id="KW-0472">Membrane</keyword>
<feature type="transmembrane region" description="Helical" evidence="2">
    <location>
        <begin position="43"/>
        <end position="67"/>
    </location>
</feature>
<dbReference type="Proteomes" id="UP001497516">
    <property type="component" value="Chromosome 5"/>
</dbReference>
<evidence type="ECO:0000256" key="1">
    <source>
        <dbReference type="SAM" id="MobiDB-lite"/>
    </source>
</evidence>
<accession>A0AAV2EY32</accession>
<gene>
    <name evidence="3" type="ORF">LTRI10_LOCUS31162</name>
</gene>
<organism evidence="3 4">
    <name type="scientific">Linum trigynum</name>
    <dbReference type="NCBI Taxonomy" id="586398"/>
    <lineage>
        <taxon>Eukaryota</taxon>
        <taxon>Viridiplantae</taxon>
        <taxon>Streptophyta</taxon>
        <taxon>Embryophyta</taxon>
        <taxon>Tracheophyta</taxon>
        <taxon>Spermatophyta</taxon>
        <taxon>Magnoliopsida</taxon>
        <taxon>eudicotyledons</taxon>
        <taxon>Gunneridae</taxon>
        <taxon>Pentapetalae</taxon>
        <taxon>rosids</taxon>
        <taxon>fabids</taxon>
        <taxon>Malpighiales</taxon>
        <taxon>Linaceae</taxon>
        <taxon>Linum</taxon>
    </lineage>
</organism>
<feature type="compositionally biased region" description="Polar residues" evidence="1">
    <location>
        <begin position="10"/>
        <end position="20"/>
    </location>
</feature>
<sequence length="93" mass="10529">MKLEDEVRSTWATDQSSGSSGACALVVEVAAPWVSSNLCVFRWFWIMSSAFPFLWMSCLMRFASSVASEGSFRRRRFSRSAFGGCCSHVWRKN</sequence>
<dbReference type="EMBL" id="OZ034818">
    <property type="protein sequence ID" value="CAL1390370.1"/>
    <property type="molecule type" value="Genomic_DNA"/>
</dbReference>
<dbReference type="AlphaFoldDB" id="A0AAV2EY32"/>
<keyword evidence="2" id="KW-0812">Transmembrane</keyword>
<feature type="region of interest" description="Disordered" evidence="1">
    <location>
        <begin position="1"/>
        <end position="20"/>
    </location>
</feature>
<evidence type="ECO:0000313" key="4">
    <source>
        <dbReference type="Proteomes" id="UP001497516"/>
    </source>
</evidence>